<dbReference type="SUPFAM" id="SSF52922">
    <property type="entry name" value="TK C-terminal domain-like"/>
    <property type="match status" value="1"/>
</dbReference>
<dbReference type="Proteomes" id="UP001185899">
    <property type="component" value="Unassembled WGS sequence"/>
</dbReference>
<organism evidence="2 3">
    <name type="scientific">Rhodococcus cercidiphylli</name>
    <dbReference type="NCBI Taxonomy" id="489916"/>
    <lineage>
        <taxon>Bacteria</taxon>
        <taxon>Bacillati</taxon>
        <taxon>Actinomycetota</taxon>
        <taxon>Actinomycetes</taxon>
        <taxon>Mycobacteriales</taxon>
        <taxon>Nocardiaceae</taxon>
        <taxon>Rhodococcus</taxon>
    </lineage>
</organism>
<proteinExistence type="predicted"/>
<evidence type="ECO:0000313" key="3">
    <source>
        <dbReference type="Proteomes" id="UP001185899"/>
    </source>
</evidence>
<name>A0ABU4B280_9NOCA</name>
<dbReference type="EMBL" id="JAWLKE010000007">
    <property type="protein sequence ID" value="MDV6232608.1"/>
    <property type="molecule type" value="Genomic_DNA"/>
</dbReference>
<protein>
    <submittedName>
        <fullName evidence="2">Transketolase</fullName>
    </submittedName>
</protein>
<dbReference type="InterPro" id="IPR051157">
    <property type="entry name" value="PDH/Transketolase"/>
</dbReference>
<accession>A0ABU4B280</accession>
<dbReference type="Gene3D" id="3.40.50.970">
    <property type="match status" value="1"/>
</dbReference>
<dbReference type="InterPro" id="IPR009014">
    <property type="entry name" value="Transketo_C/PFOR_II"/>
</dbReference>
<comment type="caution">
    <text evidence="2">The sequence shown here is derived from an EMBL/GenBank/DDBJ whole genome shotgun (WGS) entry which is preliminary data.</text>
</comment>
<keyword evidence="3" id="KW-1185">Reference proteome</keyword>
<dbReference type="Gene3D" id="3.40.50.920">
    <property type="match status" value="1"/>
</dbReference>
<evidence type="ECO:0000313" key="2">
    <source>
        <dbReference type="EMBL" id="MDV6232608.1"/>
    </source>
</evidence>
<reference evidence="2 3" key="1">
    <citation type="submission" date="2023-10" db="EMBL/GenBank/DDBJ databases">
        <title>Development of a sustainable strategy for remediation of hydrocarbon-contaminated territories based on the waste exchange concept.</title>
        <authorList>
            <person name="Krivoruchko A."/>
        </authorList>
    </citation>
    <scope>NUCLEOTIDE SEQUENCE [LARGE SCALE GENOMIC DNA]</scope>
    <source>
        <strain evidence="2 3">IEGM 1322</strain>
    </source>
</reference>
<evidence type="ECO:0000259" key="1">
    <source>
        <dbReference type="SMART" id="SM00861"/>
    </source>
</evidence>
<dbReference type="SUPFAM" id="SSF52518">
    <property type="entry name" value="Thiamin diphosphate-binding fold (THDP-binding)"/>
    <property type="match status" value="1"/>
</dbReference>
<dbReference type="PANTHER" id="PTHR43825:SF1">
    <property type="entry name" value="TRANSKETOLASE-LIKE PYRIMIDINE-BINDING DOMAIN-CONTAINING PROTEIN"/>
    <property type="match status" value="1"/>
</dbReference>
<dbReference type="RefSeq" id="WP_317549139.1">
    <property type="nucleotide sequence ID" value="NZ_JAWLKE010000007.1"/>
</dbReference>
<dbReference type="PANTHER" id="PTHR43825">
    <property type="entry name" value="PYRUVATE DEHYDROGENASE E1 COMPONENT"/>
    <property type="match status" value="1"/>
</dbReference>
<dbReference type="SMART" id="SM00861">
    <property type="entry name" value="Transket_pyr"/>
    <property type="match status" value="1"/>
</dbReference>
<dbReference type="Pfam" id="PF02779">
    <property type="entry name" value="Transket_pyr"/>
    <property type="match status" value="1"/>
</dbReference>
<dbReference type="CDD" id="cd07033">
    <property type="entry name" value="TPP_PYR_DXS_TK_like"/>
    <property type="match status" value="1"/>
</dbReference>
<dbReference type="InterPro" id="IPR029061">
    <property type="entry name" value="THDP-binding"/>
</dbReference>
<gene>
    <name evidence="2" type="ORF">R3P95_18815</name>
</gene>
<sequence length="299" mass="32458">MSASLNQREYFYSLVPRLLAQNERTALVLAEIGVGYLEPHLTPDIRSRVINIGIREQAMIGVAGGLALAGMRPIVHTFPPFLIERPFEHVKLDLGHQGVGAILVSSGGSYGWPQGGETHFGQRDVALLDTLGEWTVHVPGHVDEVEWMLHGAAATDDRVYIRLDGVCNDRPYGRSDGMFTVLQQGNSGTVISVGPMTDRVLAAASGRDLTVLHASSIRPFGSATLRETLTAPDIMIVEPYLAGTSVLQIDRAIADVRHRVLGIGVEPGERRKYGTVAEHDRANGLDVEGLSRSMDDFFA</sequence>
<dbReference type="InterPro" id="IPR005475">
    <property type="entry name" value="Transketolase-like_Pyr-bd"/>
</dbReference>
<feature type="domain" description="Transketolase-like pyrimidine-binding" evidence="1">
    <location>
        <begin position="5"/>
        <end position="169"/>
    </location>
</feature>